<keyword evidence="4 6" id="KW-1133">Transmembrane helix</keyword>
<name>A0A415LT59_BACT4</name>
<evidence type="ECO:0000313" key="9">
    <source>
        <dbReference type="EMBL" id="UYU92703.1"/>
    </source>
</evidence>
<evidence type="ECO:0000256" key="1">
    <source>
        <dbReference type="ARBA" id="ARBA00004651"/>
    </source>
</evidence>
<feature type="transmembrane region" description="Helical" evidence="6">
    <location>
        <begin position="127"/>
        <end position="149"/>
    </location>
</feature>
<reference evidence="7 11" key="2">
    <citation type="submission" date="2020-02" db="EMBL/GenBank/DDBJ databases">
        <title>Whole-genome sequencing and comparative analysis of the genomes of Bacteroides thetaiotaomicron and Escherichia coli isolated from a healthy resident in Vietnam.</title>
        <authorList>
            <person name="Mohsin M."/>
            <person name="Tanaka K."/>
            <person name="Kawahara R."/>
            <person name="Kondo S."/>
            <person name="Noguchi H."/>
            <person name="Motooka D."/>
            <person name="Nakamura S."/>
            <person name="Khong D.T."/>
            <person name="Nguyen T.N."/>
            <person name="Tran H.T."/>
            <person name="Yamamoto Y."/>
        </authorList>
    </citation>
    <scope>NUCLEOTIDE SEQUENCE [LARGE SCALE GENOMIC DNA]</scope>
    <source>
        <strain evidence="7 11">F9-2</strain>
    </source>
</reference>
<dbReference type="RefSeq" id="WP_117578969.1">
    <property type="nucleotide sequence ID" value="NZ_AP022660.1"/>
</dbReference>
<dbReference type="EMBL" id="CP083685">
    <property type="protein sequence ID" value="UYU92703.1"/>
    <property type="molecule type" value="Genomic_DNA"/>
</dbReference>
<feature type="transmembrane region" description="Helical" evidence="6">
    <location>
        <begin position="467"/>
        <end position="488"/>
    </location>
</feature>
<protein>
    <submittedName>
        <fullName evidence="8">Lipopolysaccharide biosynthesis protein</fullName>
    </submittedName>
</protein>
<evidence type="ECO:0000256" key="3">
    <source>
        <dbReference type="ARBA" id="ARBA00022692"/>
    </source>
</evidence>
<dbReference type="EMBL" id="AP022660">
    <property type="protein sequence ID" value="BCA51061.1"/>
    <property type="molecule type" value="Genomic_DNA"/>
</dbReference>
<keyword evidence="2" id="KW-1003">Cell membrane</keyword>
<sequence length="510" mass="57840">MFATLENNKRIAKNTAMLYVRMLFIIAVSLYTSRIILQALGVEDYGIYNAVGGVVAMFSIISGSLSAAISRYLTYEIGIGNKQKLNIIFCTSVNIQIVMSLIVMVIAEVVGVWFLNTKMNIPANRLYSANWVLQCSIITFMVNLISVPYNSLIIAHEKMSAFAYISILEVILKLVICYLLCLFPGDKLILWSVLLMSVSLIMRIVYGYYSKHHFKEAHYRFILDKVLLKDMSRFIGWAFFGNGVVVLKDQGSSILLNIYCGPVVNAAQGIAMQVNAAVYGFVNNFLMAVNPQITKSYSSGEISSMHSLILRSEKFAFFILLLIFFPLIANIDYVVGLWLTEVPKYTSTFIVLILLYSLLDCFSNPLLTGVLAEGNIKLYEICLTIIYLVNILASFLFLRSGFAPEWVFILNIIFKAFVICALLWQSHLKYDFQIRKFFSQVLLRSFAVFILCLLFSYFINIQFSTPFLNFILSAIVIFIFTGLTIYFIGLNKAESTFVIEIVKRKISVKR</sequence>
<feature type="transmembrane region" description="Helical" evidence="6">
    <location>
        <begin position="406"/>
        <end position="425"/>
    </location>
</feature>
<feature type="transmembrane region" description="Helical" evidence="6">
    <location>
        <begin position="315"/>
        <end position="339"/>
    </location>
</feature>
<feature type="transmembrane region" description="Helical" evidence="6">
    <location>
        <begin position="18"/>
        <end position="41"/>
    </location>
</feature>
<feature type="transmembrane region" description="Helical" evidence="6">
    <location>
        <begin position="189"/>
        <end position="209"/>
    </location>
</feature>
<feature type="transmembrane region" description="Helical" evidence="6">
    <location>
        <begin position="161"/>
        <end position="183"/>
    </location>
</feature>
<feature type="transmembrane region" description="Helical" evidence="6">
    <location>
        <begin position="345"/>
        <end position="366"/>
    </location>
</feature>
<organism evidence="8 10">
    <name type="scientific">Bacteroides thetaiotaomicron</name>
    <dbReference type="NCBI Taxonomy" id="818"/>
    <lineage>
        <taxon>Bacteria</taxon>
        <taxon>Pseudomonadati</taxon>
        <taxon>Bacteroidota</taxon>
        <taxon>Bacteroidia</taxon>
        <taxon>Bacteroidales</taxon>
        <taxon>Bacteroidaceae</taxon>
        <taxon>Bacteroides</taxon>
    </lineage>
</organism>
<reference evidence="9" key="3">
    <citation type="submission" date="2021-06" db="EMBL/GenBank/DDBJ databases">
        <title>Interrogation of the integrated mobile genetic elements in gut-associated Bacteroides with a consensus prediction approach.</title>
        <authorList>
            <person name="Campbell D.E."/>
            <person name="Leigh J.R."/>
            <person name="Kim T."/>
            <person name="England W."/>
            <person name="Whitaker R.J."/>
            <person name="Degnan P.H."/>
        </authorList>
    </citation>
    <scope>NUCLEOTIDE SEQUENCE</scope>
    <source>
        <strain evidence="9">VPI-3443</strain>
    </source>
</reference>
<feature type="transmembrane region" description="Helical" evidence="6">
    <location>
        <begin position="47"/>
        <end position="73"/>
    </location>
</feature>
<evidence type="ECO:0000256" key="5">
    <source>
        <dbReference type="ARBA" id="ARBA00023136"/>
    </source>
</evidence>
<evidence type="ECO:0000313" key="8">
    <source>
        <dbReference type="EMBL" id="RHL52125.1"/>
    </source>
</evidence>
<feature type="transmembrane region" description="Helical" evidence="6">
    <location>
        <begin position="378"/>
        <end position="400"/>
    </location>
</feature>
<comment type="subcellular location">
    <subcellularLocation>
        <location evidence="1">Cell membrane</location>
        <topology evidence="1">Multi-pass membrane protein</topology>
    </subcellularLocation>
</comment>
<evidence type="ECO:0000313" key="11">
    <source>
        <dbReference type="Proteomes" id="UP000500882"/>
    </source>
</evidence>
<feature type="transmembrane region" description="Helical" evidence="6">
    <location>
        <begin position="85"/>
        <end position="115"/>
    </location>
</feature>
<dbReference type="PANTHER" id="PTHR30250:SF26">
    <property type="entry name" value="PSMA PROTEIN"/>
    <property type="match status" value="1"/>
</dbReference>
<dbReference type="Proteomes" id="UP001162960">
    <property type="component" value="Chromosome"/>
</dbReference>
<evidence type="ECO:0000256" key="2">
    <source>
        <dbReference type="ARBA" id="ARBA00022475"/>
    </source>
</evidence>
<accession>A0A415LT59</accession>
<evidence type="ECO:0000313" key="10">
    <source>
        <dbReference type="Proteomes" id="UP000283616"/>
    </source>
</evidence>
<dbReference type="PANTHER" id="PTHR30250">
    <property type="entry name" value="PST FAMILY PREDICTED COLANIC ACID TRANSPORTER"/>
    <property type="match status" value="1"/>
</dbReference>
<dbReference type="GO" id="GO:0005886">
    <property type="term" value="C:plasma membrane"/>
    <property type="evidence" value="ECO:0007669"/>
    <property type="project" value="UniProtKB-SubCell"/>
</dbReference>
<evidence type="ECO:0000256" key="6">
    <source>
        <dbReference type="SAM" id="Phobius"/>
    </source>
</evidence>
<keyword evidence="5 6" id="KW-0472">Membrane</keyword>
<proteinExistence type="predicted"/>
<evidence type="ECO:0000256" key="4">
    <source>
        <dbReference type="ARBA" id="ARBA00022989"/>
    </source>
</evidence>
<dbReference type="Proteomes" id="UP000500882">
    <property type="component" value="Chromosome"/>
</dbReference>
<dbReference type="EMBL" id="QROV01000062">
    <property type="protein sequence ID" value="RHL52125.1"/>
    <property type="molecule type" value="Genomic_DNA"/>
</dbReference>
<evidence type="ECO:0000313" key="7">
    <source>
        <dbReference type="EMBL" id="BCA51061.1"/>
    </source>
</evidence>
<dbReference type="InterPro" id="IPR050833">
    <property type="entry name" value="Poly_Biosynth_Transport"/>
</dbReference>
<dbReference type="AlphaFoldDB" id="A0A415LT59"/>
<gene>
    <name evidence="7" type="ORF">BatF92_30030</name>
    <name evidence="8" type="ORF">DW011_25805</name>
    <name evidence="9" type="ORF">KQP74_08730</name>
</gene>
<feature type="transmembrane region" description="Helical" evidence="6">
    <location>
        <begin position="437"/>
        <end position="461"/>
    </location>
</feature>
<keyword evidence="3 6" id="KW-0812">Transmembrane</keyword>
<reference evidence="8 10" key="1">
    <citation type="submission" date="2018-08" db="EMBL/GenBank/DDBJ databases">
        <title>A genome reference for cultivated species of the human gut microbiota.</title>
        <authorList>
            <person name="Zou Y."/>
            <person name="Xue W."/>
            <person name="Luo G."/>
        </authorList>
    </citation>
    <scope>NUCLEOTIDE SEQUENCE [LARGE SCALE GENOMIC DNA]</scope>
    <source>
        <strain evidence="8 10">AF37-12</strain>
    </source>
</reference>
<dbReference type="Proteomes" id="UP000283616">
    <property type="component" value="Unassembled WGS sequence"/>
</dbReference>